<dbReference type="RefSeq" id="WP_341727264.1">
    <property type="nucleotide sequence ID" value="NZ_JBBWWT010000011.1"/>
</dbReference>
<comment type="cofactor">
    <cofactor evidence="1 4">
        <name>pyridoxal 5'-phosphate</name>
        <dbReference type="ChEBI" id="CHEBI:597326"/>
    </cofactor>
</comment>
<dbReference type="SUPFAM" id="SSF53383">
    <property type="entry name" value="PLP-dependent transferases"/>
    <property type="match status" value="1"/>
</dbReference>
<evidence type="ECO:0000313" key="5">
    <source>
        <dbReference type="EMBL" id="MEL1266094.1"/>
    </source>
</evidence>
<keyword evidence="6" id="KW-1185">Reference proteome</keyword>
<keyword evidence="3 4" id="KW-0663">Pyridoxal phosphate</keyword>
<evidence type="ECO:0000313" key="6">
    <source>
        <dbReference type="Proteomes" id="UP001459204"/>
    </source>
</evidence>
<dbReference type="Proteomes" id="UP001459204">
    <property type="component" value="Unassembled WGS sequence"/>
</dbReference>
<dbReference type="InterPro" id="IPR015422">
    <property type="entry name" value="PyrdxlP-dep_Trfase_small"/>
</dbReference>
<dbReference type="Pfam" id="PF01053">
    <property type="entry name" value="Cys_Met_Meta_PP"/>
    <property type="match status" value="1"/>
</dbReference>
<dbReference type="PIRSF" id="PIRSF001434">
    <property type="entry name" value="CGS"/>
    <property type="match status" value="1"/>
</dbReference>
<dbReference type="PROSITE" id="PS00868">
    <property type="entry name" value="CYS_MET_METAB_PP"/>
    <property type="match status" value="1"/>
</dbReference>
<evidence type="ECO:0000256" key="4">
    <source>
        <dbReference type="RuleBase" id="RU362118"/>
    </source>
</evidence>
<organism evidence="5 6">
    <name type="scientific">Pseudoxanthomonas putridarboris</name>
    <dbReference type="NCBI Taxonomy" id="752605"/>
    <lineage>
        <taxon>Bacteria</taxon>
        <taxon>Pseudomonadati</taxon>
        <taxon>Pseudomonadota</taxon>
        <taxon>Gammaproteobacteria</taxon>
        <taxon>Lysobacterales</taxon>
        <taxon>Lysobacteraceae</taxon>
        <taxon>Pseudoxanthomonas</taxon>
    </lineage>
</organism>
<name>A0ABU9J4C0_9GAMM</name>
<proteinExistence type="inferred from homology"/>
<dbReference type="GO" id="GO:0008483">
    <property type="term" value="F:transaminase activity"/>
    <property type="evidence" value="ECO:0007669"/>
    <property type="project" value="UniProtKB-KW"/>
</dbReference>
<gene>
    <name evidence="5" type="ORF">AAD027_17200</name>
</gene>
<keyword evidence="5" id="KW-0808">Transferase</keyword>
<dbReference type="PANTHER" id="PTHR11808:SF15">
    <property type="entry name" value="CYSTATHIONINE GAMMA-LYASE"/>
    <property type="match status" value="1"/>
</dbReference>
<evidence type="ECO:0000256" key="2">
    <source>
        <dbReference type="ARBA" id="ARBA00009077"/>
    </source>
</evidence>
<dbReference type="CDD" id="cd00614">
    <property type="entry name" value="CGS_like"/>
    <property type="match status" value="1"/>
</dbReference>
<evidence type="ECO:0000256" key="1">
    <source>
        <dbReference type="ARBA" id="ARBA00001933"/>
    </source>
</evidence>
<accession>A0ABU9J4C0</accession>
<comment type="similarity">
    <text evidence="2 4">Belongs to the trans-sulfuration enzymes family.</text>
</comment>
<keyword evidence="5" id="KW-0032">Aminotransferase</keyword>
<dbReference type="PANTHER" id="PTHR11808">
    <property type="entry name" value="TRANS-SULFURATION ENZYME FAMILY MEMBER"/>
    <property type="match status" value="1"/>
</dbReference>
<comment type="caution">
    <text evidence="5">The sequence shown here is derived from an EMBL/GenBank/DDBJ whole genome shotgun (WGS) entry which is preliminary data.</text>
</comment>
<dbReference type="InterPro" id="IPR015424">
    <property type="entry name" value="PyrdxlP-dep_Trfase"/>
</dbReference>
<sequence length="378" mass="40608">MTRPLRFDTLAAHAGVDPDPVNGALAPPLQLATTFEHTPDARTPLGYLYQRYDNPNQRQVEEALAALDGAARALFFATGMAAGTAAMQALPPGSELLIAGDTYFGYRAISEKWLPRWGVRHRVVDMTDLDAVRAAITADTRLLWAETPSNPLLKVCDIVALADIAHAAGARLLVDGTFATPVLQQPLALGADIVLHSATKYLNGHGDAMGGSLAFAADDDFAAACNELRRFTGNTASPLSAWLVLRGLRTLPVRVERHCRNALVVARFLEAHPRAREVHYPGLETHPMHAVAARQMRGGFGGMLSFEVADGAAALEVAGRLRLFVNATSLGSTESLVEHRASIEEPRVVSPRGLLRLSIGLEDPQDLIDDLAQALDAR</sequence>
<evidence type="ECO:0000256" key="3">
    <source>
        <dbReference type="ARBA" id="ARBA00022898"/>
    </source>
</evidence>
<dbReference type="InterPro" id="IPR015421">
    <property type="entry name" value="PyrdxlP-dep_Trfase_major"/>
</dbReference>
<dbReference type="Gene3D" id="3.40.640.10">
    <property type="entry name" value="Type I PLP-dependent aspartate aminotransferase-like (Major domain)"/>
    <property type="match status" value="1"/>
</dbReference>
<dbReference type="Gene3D" id="3.90.1150.10">
    <property type="entry name" value="Aspartate Aminotransferase, domain 1"/>
    <property type="match status" value="1"/>
</dbReference>
<protein>
    <submittedName>
        <fullName evidence="5">PLP-dependent aspartate aminotransferase family protein</fullName>
    </submittedName>
</protein>
<reference evidence="5 6" key="1">
    <citation type="submission" date="2024-04" db="EMBL/GenBank/DDBJ databases">
        <title>Draft genome sequence of Pseudoxanthomonas putridarboris WD12.</title>
        <authorList>
            <person name="Oh J."/>
        </authorList>
    </citation>
    <scope>NUCLEOTIDE SEQUENCE [LARGE SCALE GENOMIC DNA]</scope>
    <source>
        <strain evidence="5 6">WD12</strain>
    </source>
</reference>
<dbReference type="EMBL" id="JBBWWT010000011">
    <property type="protein sequence ID" value="MEL1266094.1"/>
    <property type="molecule type" value="Genomic_DNA"/>
</dbReference>
<dbReference type="InterPro" id="IPR000277">
    <property type="entry name" value="Cys/Met-Metab_PyrdxlP-dep_enz"/>
</dbReference>
<dbReference type="InterPro" id="IPR054542">
    <property type="entry name" value="Cys_met_metab_PP"/>
</dbReference>